<dbReference type="SUPFAM" id="SSF81464">
    <property type="entry name" value="Cytochrome c oxidase subunit II-like, transmembrane region"/>
    <property type="match status" value="1"/>
</dbReference>
<protein>
    <submittedName>
        <fullName evidence="6">Cytochrome o ubiquinol oxidase subunit II</fullName>
        <ecNumber evidence="6">1.10.3.-</ecNumber>
    </submittedName>
</protein>
<dbReference type="Gene3D" id="1.10.287.90">
    <property type="match status" value="1"/>
</dbReference>
<dbReference type="InterPro" id="IPR011759">
    <property type="entry name" value="Cyt_c_oxidase_su2_TM_dom"/>
</dbReference>
<dbReference type="GO" id="GO:0016020">
    <property type="term" value="C:membrane"/>
    <property type="evidence" value="ECO:0007669"/>
    <property type="project" value="UniProtKB-SubCell"/>
</dbReference>
<dbReference type="Proteomes" id="UP000255163">
    <property type="component" value="Unassembled WGS sequence"/>
</dbReference>
<accession>A0A376F4D5</accession>
<keyword evidence="3 4" id="KW-0472">Membrane</keyword>
<dbReference type="AlphaFoldDB" id="A0A376F4D5"/>
<dbReference type="PROSITE" id="PS50999">
    <property type="entry name" value="COX2_TM"/>
    <property type="match status" value="1"/>
</dbReference>
<evidence type="ECO:0000256" key="2">
    <source>
        <dbReference type="ARBA" id="ARBA00022692"/>
    </source>
</evidence>
<name>A0A376F4D5_ENTAS</name>
<gene>
    <name evidence="6" type="primary">cyoA_2</name>
    <name evidence="6" type="ORF">NCTC12123_00288</name>
</gene>
<feature type="transmembrane region" description="Helical" evidence="4">
    <location>
        <begin position="88"/>
        <end position="108"/>
    </location>
</feature>
<reference evidence="6 7" key="1">
    <citation type="submission" date="2018-06" db="EMBL/GenBank/DDBJ databases">
        <authorList>
            <consortium name="Pathogen Informatics"/>
            <person name="Doyle S."/>
        </authorList>
    </citation>
    <scope>NUCLEOTIDE SEQUENCE [LARGE SCALE GENOMIC DNA]</scope>
    <source>
        <strain evidence="6 7">NCTC12123</strain>
    </source>
</reference>
<evidence type="ECO:0000259" key="5">
    <source>
        <dbReference type="PROSITE" id="PS50999"/>
    </source>
</evidence>
<comment type="subcellular location">
    <subcellularLocation>
        <location evidence="1">Membrane</location>
        <topology evidence="1">Multi-pass membrane protein</topology>
    </subcellularLocation>
</comment>
<dbReference type="PROSITE" id="PS51257">
    <property type="entry name" value="PROKAR_LIPOPROTEIN"/>
    <property type="match status" value="1"/>
</dbReference>
<keyword evidence="2 4" id="KW-0812">Transmembrane</keyword>
<proteinExistence type="predicted"/>
<evidence type="ECO:0000313" key="6">
    <source>
        <dbReference type="EMBL" id="STD18126.1"/>
    </source>
</evidence>
<feature type="transmembrane region" description="Helical" evidence="4">
    <location>
        <begin position="43"/>
        <end position="67"/>
    </location>
</feature>
<dbReference type="GO" id="GO:0016491">
    <property type="term" value="F:oxidoreductase activity"/>
    <property type="evidence" value="ECO:0007669"/>
    <property type="project" value="UniProtKB-KW"/>
</dbReference>
<evidence type="ECO:0000313" key="7">
    <source>
        <dbReference type="Proteomes" id="UP000255163"/>
    </source>
</evidence>
<keyword evidence="6" id="KW-0560">Oxidoreductase</keyword>
<dbReference type="GO" id="GO:0022900">
    <property type="term" value="P:electron transport chain"/>
    <property type="evidence" value="ECO:0007669"/>
    <property type="project" value="InterPro"/>
</dbReference>
<keyword evidence="4" id="KW-1133">Transmembrane helix</keyword>
<organism evidence="6 7">
    <name type="scientific">Enterobacter asburiae</name>
    <dbReference type="NCBI Taxonomy" id="61645"/>
    <lineage>
        <taxon>Bacteria</taxon>
        <taxon>Pseudomonadati</taxon>
        <taxon>Pseudomonadota</taxon>
        <taxon>Gammaproteobacteria</taxon>
        <taxon>Enterobacterales</taxon>
        <taxon>Enterobacteriaceae</taxon>
        <taxon>Enterobacter</taxon>
        <taxon>Enterobacter cloacae complex</taxon>
    </lineage>
</organism>
<dbReference type="EMBL" id="UFYI01000007">
    <property type="protein sequence ID" value="STD18126.1"/>
    <property type="molecule type" value="Genomic_DNA"/>
</dbReference>
<sequence>MRLGKYNKSLGWLSLFAGTVLLSGCDSALLDPKGQIGLEQRSLILTAFGLMLIVVIPAILMAVGFAWKYRASNKDAKYSPNWSHSNKVEAVVWTVPILIILFLAVLTWKNHSRHLSQANRWFTMRNLLPLKWSPWTGNGSSSIQSRVLLP</sequence>
<dbReference type="FunFam" id="1.10.287.90:FF:000002">
    <property type="entry name" value="Ubiquinol oxidase subunit 2"/>
    <property type="match status" value="1"/>
</dbReference>
<dbReference type="InterPro" id="IPR036257">
    <property type="entry name" value="Cyt_c_oxidase_su2_TM_sf"/>
</dbReference>
<feature type="domain" description="Cytochrome oxidase subunit II transmembrane region profile" evidence="5">
    <location>
        <begin position="21"/>
        <end position="118"/>
    </location>
</feature>
<evidence type="ECO:0000256" key="1">
    <source>
        <dbReference type="ARBA" id="ARBA00004141"/>
    </source>
</evidence>
<evidence type="ECO:0000256" key="4">
    <source>
        <dbReference type="SAM" id="Phobius"/>
    </source>
</evidence>
<evidence type="ECO:0000256" key="3">
    <source>
        <dbReference type="ARBA" id="ARBA00023136"/>
    </source>
</evidence>
<dbReference type="EC" id="1.10.3.-" evidence="6"/>